<feature type="domain" description="PTS EIIC type-2" evidence="16">
    <location>
        <begin position="351"/>
        <end position="712"/>
    </location>
</feature>
<dbReference type="InterPro" id="IPR050864">
    <property type="entry name" value="Bacterial_PTS_Sugar_Transport"/>
</dbReference>
<keyword evidence="8 13" id="KW-0812">Transmembrane</keyword>
<feature type="transmembrane region" description="Helical" evidence="13">
    <location>
        <begin position="359"/>
        <end position="379"/>
    </location>
</feature>
<dbReference type="InterPro" id="IPR006327">
    <property type="entry name" value="PTS_IIC_fruc"/>
</dbReference>
<sequence length="713" mass="72754">MSALITADLVTLDKNLGESRFNVIEHLVTSVVNAGRAHSFETLYSDAKARESKTDTGIPGGIAIPHCRSEAVTEPTLAMARPNPGVDFGAKDGAADLIFFIAAPADGDQAHLKILSKMARSLMKKSFTKALREAQTEQEVVDLVNDALGVNADGSGRTAEQAAAQQSPSTTSAGAATAGAASVAAGSVAAGANADTHTADNTAGVASTEANATPVASGARRKVVAITACPTGIAHTYMAADGLTYAAEDMGVDFKVEPQGSSGGDKLTQADIDAADAVVFAVDVPVRGRERFAGKPYVEVPVKRGIDEPEQLIKNALAEADNPSGRRVSGAGAVSETADSADENGSWGKRIYKALMSGVSYMIPFVAAAGIILAIGFMLEAITMPNLGEVDPKAILDLNGESGRSLFNLQGVPLSLYLGAALHTIGSTGLGLMIPALAAYIAYGLAQRPGIAPGFIAGSIAVTVGGGFIGGIVAGLLAGLCAYWLQQLKLPRWLGSMMPVVIIPLIATLFSAGLMLLILGGPIAWITTSLNNWLTSMSGTSAVLLGIILGLMMGFDLGGPVNKAAYLFATAGLAANTDASREIMAAVIIAGMTPPLGMALATTLRGKLFTQPERENGKAAWLLGASFISEGAIPFMTADPARVIPASMAGSAIAGAISMASGVASPAPHGGIWIIGLATNIPMFLVSVIAGTVVTALVYIALKSARSKNKVDA</sequence>
<keyword evidence="5 17" id="KW-0762">Sugar transport</keyword>
<dbReference type="PROSITE" id="PS51099">
    <property type="entry name" value="PTS_EIIB_TYPE_2"/>
    <property type="match status" value="1"/>
</dbReference>
<evidence type="ECO:0000256" key="3">
    <source>
        <dbReference type="ARBA" id="ARBA00022475"/>
    </source>
</evidence>
<proteinExistence type="predicted"/>
<dbReference type="PANTHER" id="PTHR30505:SF0">
    <property type="entry name" value="FRUCTOSE-LIKE PTS SYSTEM EIIBC COMPONENT-RELATED"/>
    <property type="match status" value="1"/>
</dbReference>
<dbReference type="KEGG" id="rter:IDM49_02010"/>
<dbReference type="SUPFAM" id="SSF55804">
    <property type="entry name" value="Phoshotransferase/anion transport protein"/>
    <property type="match status" value="1"/>
</dbReference>
<keyword evidence="18" id="KW-1185">Reference proteome</keyword>
<feature type="transmembrane region" description="Helical" evidence="13">
    <location>
        <begin position="416"/>
        <end position="443"/>
    </location>
</feature>
<dbReference type="InterPro" id="IPR002178">
    <property type="entry name" value="PTS_EIIA_type-2_dom"/>
</dbReference>
<dbReference type="GO" id="GO:0090563">
    <property type="term" value="F:protein-phosphocysteine-sugar phosphotransferase activity"/>
    <property type="evidence" value="ECO:0007669"/>
    <property type="project" value="TreeGrafter"/>
</dbReference>
<dbReference type="NCBIfam" id="TIGR00829">
    <property type="entry name" value="FRU"/>
    <property type="match status" value="1"/>
</dbReference>
<dbReference type="SUPFAM" id="SSF52794">
    <property type="entry name" value="PTS system IIB component-like"/>
    <property type="match status" value="1"/>
</dbReference>
<feature type="transmembrane region" description="Helical" evidence="13">
    <location>
        <begin position="533"/>
        <end position="555"/>
    </location>
</feature>
<feature type="compositionally biased region" description="Low complexity" evidence="12">
    <location>
        <begin position="158"/>
        <end position="173"/>
    </location>
</feature>
<dbReference type="GO" id="GO:0005886">
    <property type="term" value="C:plasma membrane"/>
    <property type="evidence" value="ECO:0007669"/>
    <property type="project" value="UniProtKB-SubCell"/>
</dbReference>
<evidence type="ECO:0000259" key="14">
    <source>
        <dbReference type="PROSITE" id="PS51094"/>
    </source>
</evidence>
<feature type="transmembrane region" description="Helical" evidence="13">
    <location>
        <begin position="670"/>
        <end position="702"/>
    </location>
</feature>
<evidence type="ECO:0000313" key="18">
    <source>
        <dbReference type="Proteomes" id="UP000516404"/>
    </source>
</evidence>
<reference evidence="17 18" key="1">
    <citation type="submission" date="2020-09" db="EMBL/GenBank/DDBJ databases">
        <title>Investigation of environmental microbes.</title>
        <authorList>
            <person name="Ou Y."/>
            <person name="Kang Q."/>
        </authorList>
    </citation>
    <scope>NUCLEOTIDE SEQUENCE [LARGE SCALE GENOMIC DNA]</scope>
    <source>
        <strain evidence="17 18">KJZ-14</strain>
    </source>
</reference>
<dbReference type="NCBIfam" id="TIGR00848">
    <property type="entry name" value="fruA"/>
    <property type="match status" value="1"/>
</dbReference>
<dbReference type="PANTHER" id="PTHR30505">
    <property type="entry name" value="FRUCTOSE-LIKE PERMEASE"/>
    <property type="match status" value="1"/>
</dbReference>
<dbReference type="PROSITE" id="PS51104">
    <property type="entry name" value="PTS_EIIC_TYPE_2"/>
    <property type="match status" value="1"/>
</dbReference>
<dbReference type="Gene3D" id="3.40.50.2300">
    <property type="match status" value="1"/>
</dbReference>
<feature type="region of interest" description="Disordered" evidence="12">
    <location>
        <begin position="322"/>
        <end position="343"/>
    </location>
</feature>
<evidence type="ECO:0000313" key="17">
    <source>
        <dbReference type="EMBL" id="QNV38088.1"/>
    </source>
</evidence>
<keyword evidence="9" id="KW-0418">Kinase</keyword>
<evidence type="ECO:0000256" key="6">
    <source>
        <dbReference type="ARBA" id="ARBA00022679"/>
    </source>
</evidence>
<dbReference type="NCBIfam" id="TIGR01427">
    <property type="entry name" value="PTS_IIC_fructo"/>
    <property type="match status" value="1"/>
</dbReference>
<keyword evidence="10 13" id="KW-1133">Transmembrane helix</keyword>
<dbReference type="InterPro" id="IPR016152">
    <property type="entry name" value="PTrfase/Anion_transptr"/>
</dbReference>
<dbReference type="InterPro" id="IPR003352">
    <property type="entry name" value="PTS_EIIC"/>
</dbReference>
<dbReference type="GO" id="GO:0022877">
    <property type="term" value="F:protein-N(PI)-phosphohistidine-fructose phosphotransferase system transporter activity"/>
    <property type="evidence" value="ECO:0007669"/>
    <property type="project" value="InterPro"/>
</dbReference>
<dbReference type="RefSeq" id="WP_190724846.1">
    <property type="nucleotide sequence ID" value="NZ_CP061539.1"/>
</dbReference>
<evidence type="ECO:0000259" key="15">
    <source>
        <dbReference type="PROSITE" id="PS51099"/>
    </source>
</evidence>
<feature type="domain" description="PTS EIIB type-2" evidence="15">
    <location>
        <begin position="223"/>
        <end position="318"/>
    </location>
</feature>
<dbReference type="PROSITE" id="PS51094">
    <property type="entry name" value="PTS_EIIA_TYPE_2"/>
    <property type="match status" value="1"/>
</dbReference>
<gene>
    <name evidence="17" type="ORF">IDM49_02010</name>
</gene>
<dbReference type="InterPro" id="IPR013014">
    <property type="entry name" value="PTS_EIIC_2"/>
</dbReference>
<evidence type="ECO:0000256" key="7">
    <source>
        <dbReference type="ARBA" id="ARBA00022683"/>
    </source>
</evidence>
<feature type="transmembrane region" description="Helical" evidence="13">
    <location>
        <begin position="455"/>
        <end position="485"/>
    </location>
</feature>
<evidence type="ECO:0000256" key="12">
    <source>
        <dbReference type="SAM" id="MobiDB-lite"/>
    </source>
</evidence>
<keyword evidence="3" id="KW-1003">Cell membrane</keyword>
<dbReference type="Pfam" id="PF02302">
    <property type="entry name" value="PTS_IIB"/>
    <property type="match status" value="1"/>
</dbReference>
<keyword evidence="7" id="KW-0598">Phosphotransferase system</keyword>
<dbReference type="CDD" id="cd00211">
    <property type="entry name" value="PTS_IIA_fru"/>
    <property type="match status" value="1"/>
</dbReference>
<evidence type="ECO:0000256" key="5">
    <source>
        <dbReference type="ARBA" id="ARBA00022597"/>
    </source>
</evidence>
<name>A0A7H2BEJ2_9MICC</name>
<evidence type="ECO:0000256" key="8">
    <source>
        <dbReference type="ARBA" id="ARBA00022692"/>
    </source>
</evidence>
<dbReference type="GO" id="GO:0009401">
    <property type="term" value="P:phosphoenolpyruvate-dependent sugar phosphotransferase system"/>
    <property type="evidence" value="ECO:0007669"/>
    <property type="project" value="UniProtKB-KW"/>
</dbReference>
<feature type="transmembrane region" description="Helical" evidence="13">
    <location>
        <begin position="583"/>
        <end position="604"/>
    </location>
</feature>
<evidence type="ECO:0000256" key="10">
    <source>
        <dbReference type="ARBA" id="ARBA00022989"/>
    </source>
</evidence>
<dbReference type="InterPro" id="IPR013011">
    <property type="entry name" value="PTS_EIIB_2"/>
</dbReference>
<evidence type="ECO:0000256" key="2">
    <source>
        <dbReference type="ARBA" id="ARBA00022448"/>
    </source>
</evidence>
<dbReference type="GO" id="GO:0005351">
    <property type="term" value="F:carbohydrate:proton symporter activity"/>
    <property type="evidence" value="ECO:0007669"/>
    <property type="project" value="InterPro"/>
</dbReference>
<keyword evidence="2" id="KW-0813">Transport</keyword>
<dbReference type="InterPro" id="IPR036095">
    <property type="entry name" value="PTS_EIIB-like_sf"/>
</dbReference>
<comment type="subcellular location">
    <subcellularLocation>
        <location evidence="1">Cell inner membrane</location>
        <topology evidence="1">Multi-pass membrane protein</topology>
    </subcellularLocation>
</comment>
<evidence type="ECO:0000256" key="9">
    <source>
        <dbReference type="ARBA" id="ARBA00022777"/>
    </source>
</evidence>
<accession>A0A7H2BEJ2</accession>
<evidence type="ECO:0000256" key="4">
    <source>
        <dbReference type="ARBA" id="ARBA00022553"/>
    </source>
</evidence>
<feature type="transmembrane region" description="Helical" evidence="13">
    <location>
        <begin position="497"/>
        <end position="521"/>
    </location>
</feature>
<keyword evidence="6" id="KW-0808">Transferase</keyword>
<dbReference type="InterPro" id="IPR003353">
    <property type="entry name" value="PTS_IIB_fruc"/>
</dbReference>
<keyword evidence="11 13" id="KW-0472">Membrane</keyword>
<evidence type="ECO:0000256" key="13">
    <source>
        <dbReference type="SAM" id="Phobius"/>
    </source>
</evidence>
<feature type="domain" description="PTS EIIA type-2" evidence="14">
    <location>
        <begin position="3"/>
        <end position="147"/>
    </location>
</feature>
<dbReference type="AlphaFoldDB" id="A0A7H2BEJ2"/>
<evidence type="ECO:0000259" key="16">
    <source>
        <dbReference type="PROSITE" id="PS51104"/>
    </source>
</evidence>
<dbReference type="GeneID" id="96622999"/>
<dbReference type="GO" id="GO:0016301">
    <property type="term" value="F:kinase activity"/>
    <property type="evidence" value="ECO:0007669"/>
    <property type="project" value="UniProtKB-KW"/>
</dbReference>
<evidence type="ECO:0000256" key="1">
    <source>
        <dbReference type="ARBA" id="ARBA00004429"/>
    </source>
</evidence>
<dbReference type="InterPro" id="IPR004715">
    <property type="entry name" value="PTS_IIA_fruc"/>
</dbReference>
<dbReference type="Pfam" id="PF00359">
    <property type="entry name" value="PTS_EIIA_2"/>
    <property type="match status" value="1"/>
</dbReference>
<dbReference type="Proteomes" id="UP000516404">
    <property type="component" value="Chromosome"/>
</dbReference>
<feature type="transmembrane region" description="Helical" evidence="13">
    <location>
        <begin position="643"/>
        <end position="664"/>
    </location>
</feature>
<feature type="region of interest" description="Disordered" evidence="12">
    <location>
        <begin position="152"/>
        <end position="173"/>
    </location>
</feature>
<protein>
    <submittedName>
        <fullName evidence="17">PTS sugar transporter subunit IIA</fullName>
    </submittedName>
</protein>
<dbReference type="Gene3D" id="3.40.930.10">
    <property type="entry name" value="Mannitol-specific EII, Chain A"/>
    <property type="match status" value="1"/>
</dbReference>
<dbReference type="CDD" id="cd05569">
    <property type="entry name" value="PTS_IIB_fructose"/>
    <property type="match status" value="1"/>
</dbReference>
<organism evidence="17 18">
    <name type="scientific">Rothia terrae</name>
    <dbReference type="NCBI Taxonomy" id="396015"/>
    <lineage>
        <taxon>Bacteria</taxon>
        <taxon>Bacillati</taxon>
        <taxon>Actinomycetota</taxon>
        <taxon>Actinomycetes</taxon>
        <taxon>Micrococcales</taxon>
        <taxon>Micrococcaceae</taxon>
        <taxon>Rothia</taxon>
    </lineage>
</organism>
<dbReference type="EMBL" id="CP061539">
    <property type="protein sequence ID" value="QNV38088.1"/>
    <property type="molecule type" value="Genomic_DNA"/>
</dbReference>
<dbReference type="InterPro" id="IPR003501">
    <property type="entry name" value="PTS_EIIB_2/3"/>
</dbReference>
<keyword evidence="4" id="KW-0597">Phosphoprotein</keyword>
<dbReference type="Pfam" id="PF02378">
    <property type="entry name" value="PTS_EIIC"/>
    <property type="match status" value="1"/>
</dbReference>
<evidence type="ECO:0000256" key="11">
    <source>
        <dbReference type="ARBA" id="ARBA00023136"/>
    </source>
</evidence>